<evidence type="ECO:0000256" key="10">
    <source>
        <dbReference type="ARBA" id="ARBA00023136"/>
    </source>
</evidence>
<dbReference type="RefSeq" id="WP_085376689.1">
    <property type="nucleotide sequence ID" value="NZ_CP020612.1"/>
</dbReference>
<dbReference type="PANTHER" id="PTHR30572">
    <property type="entry name" value="MEMBRANE COMPONENT OF TRANSPORTER-RELATED"/>
    <property type="match status" value="1"/>
</dbReference>
<evidence type="ECO:0000256" key="6">
    <source>
        <dbReference type="ARBA" id="ARBA00022741"/>
    </source>
</evidence>
<dbReference type="GO" id="GO:0098796">
    <property type="term" value="C:membrane protein complex"/>
    <property type="evidence" value="ECO:0007669"/>
    <property type="project" value="UniProtKB-ARBA"/>
</dbReference>
<dbReference type="GO" id="GO:0016887">
    <property type="term" value="F:ATP hydrolysis activity"/>
    <property type="evidence" value="ECO:0007669"/>
    <property type="project" value="InterPro"/>
</dbReference>
<feature type="transmembrane region" description="Helical" evidence="14">
    <location>
        <begin position="575"/>
        <end position="608"/>
    </location>
</feature>
<evidence type="ECO:0000256" key="1">
    <source>
        <dbReference type="ARBA" id="ARBA00004429"/>
    </source>
</evidence>
<feature type="transmembrane region" description="Helical" evidence="14">
    <location>
        <begin position="614"/>
        <end position="638"/>
    </location>
</feature>
<evidence type="ECO:0000256" key="2">
    <source>
        <dbReference type="ARBA" id="ARBA00022448"/>
    </source>
</evidence>
<evidence type="ECO:0000259" key="15">
    <source>
        <dbReference type="PROSITE" id="PS50893"/>
    </source>
</evidence>
<proteinExistence type="inferred from homology"/>
<keyword evidence="2" id="KW-0813">Transport</keyword>
<evidence type="ECO:0000256" key="13">
    <source>
        <dbReference type="ARBA" id="ARBA00041199"/>
    </source>
</evidence>
<dbReference type="Pfam" id="PF02687">
    <property type="entry name" value="FtsX"/>
    <property type="match status" value="1"/>
</dbReference>
<dbReference type="SUPFAM" id="SSF52540">
    <property type="entry name" value="P-loop containing nucleoside triphosphate hydrolases"/>
    <property type="match status" value="1"/>
</dbReference>
<dbReference type="GO" id="GO:0005524">
    <property type="term" value="F:ATP binding"/>
    <property type="evidence" value="ECO:0007669"/>
    <property type="project" value="UniProtKB-KW"/>
</dbReference>
<keyword evidence="17" id="KW-1185">Reference proteome</keyword>
<evidence type="ECO:0000313" key="17">
    <source>
        <dbReference type="Proteomes" id="UP000193017"/>
    </source>
</evidence>
<organism evidence="16 17">
    <name type="scientific">Paracoccus contaminans</name>
    <dbReference type="NCBI Taxonomy" id="1945662"/>
    <lineage>
        <taxon>Bacteria</taxon>
        <taxon>Pseudomonadati</taxon>
        <taxon>Pseudomonadota</taxon>
        <taxon>Alphaproteobacteria</taxon>
        <taxon>Rhodobacterales</taxon>
        <taxon>Paracoccaceae</taxon>
        <taxon>Paracoccus</taxon>
    </lineage>
</organism>
<protein>
    <recommendedName>
        <fullName evidence="13">Pyoverdine export ATP-binding/permease protein PvdT</fullName>
    </recommendedName>
</protein>
<dbReference type="EMBL" id="CP020612">
    <property type="protein sequence ID" value="ARJ68577.1"/>
    <property type="molecule type" value="Genomic_DNA"/>
</dbReference>
<dbReference type="PROSITE" id="PS50893">
    <property type="entry name" value="ABC_TRANSPORTER_2"/>
    <property type="match status" value="1"/>
</dbReference>
<keyword evidence="4" id="KW-0997">Cell inner membrane</keyword>
<dbReference type="OrthoDB" id="9802264at2"/>
<dbReference type="AlphaFoldDB" id="A0A1W6CUN1"/>
<dbReference type="SMART" id="SM00382">
    <property type="entry name" value="AAA"/>
    <property type="match status" value="1"/>
</dbReference>
<keyword evidence="7 16" id="KW-0067">ATP-binding</keyword>
<dbReference type="FunFam" id="3.40.50.300:FF:000032">
    <property type="entry name" value="Export ABC transporter ATP-binding protein"/>
    <property type="match status" value="1"/>
</dbReference>
<accession>A0A1W6CUN1</accession>
<dbReference type="InterPro" id="IPR017871">
    <property type="entry name" value="ABC_transporter-like_CS"/>
</dbReference>
<keyword evidence="9 14" id="KW-1133">Transmembrane helix</keyword>
<dbReference type="InterPro" id="IPR003439">
    <property type="entry name" value="ABC_transporter-like_ATP-bd"/>
</dbReference>
<dbReference type="InterPro" id="IPR025857">
    <property type="entry name" value="MacB_PCD"/>
</dbReference>
<evidence type="ECO:0000256" key="12">
    <source>
        <dbReference type="ARBA" id="ARBA00038388"/>
    </source>
</evidence>
<evidence type="ECO:0000256" key="14">
    <source>
        <dbReference type="SAM" id="Phobius"/>
    </source>
</evidence>
<name>A0A1W6CUN1_9RHOB</name>
<dbReference type="Proteomes" id="UP000193017">
    <property type="component" value="Chromosome"/>
</dbReference>
<keyword evidence="11" id="KW-0046">Antibiotic resistance</keyword>
<comment type="subcellular location">
    <subcellularLocation>
        <location evidence="1">Cell inner membrane</location>
        <topology evidence="1">Multi-pass membrane protein</topology>
    </subcellularLocation>
</comment>
<dbReference type="STRING" id="1945662.B0A89_01890"/>
<evidence type="ECO:0000256" key="9">
    <source>
        <dbReference type="ARBA" id="ARBA00022989"/>
    </source>
</evidence>
<keyword evidence="3" id="KW-1003">Cell membrane</keyword>
<feature type="domain" description="ABC transporter" evidence="15">
    <location>
        <begin position="10"/>
        <end position="248"/>
    </location>
</feature>
<comment type="similarity">
    <text evidence="12">Belongs to the ABC transporter superfamily. Macrolide exporter (TC 3.A.1.122) family.</text>
</comment>
<evidence type="ECO:0000256" key="4">
    <source>
        <dbReference type="ARBA" id="ARBA00022519"/>
    </source>
</evidence>
<feature type="transmembrane region" description="Helical" evidence="14">
    <location>
        <begin position="528"/>
        <end position="555"/>
    </location>
</feature>
<feature type="transmembrane region" description="Helical" evidence="14">
    <location>
        <begin position="281"/>
        <end position="303"/>
    </location>
</feature>
<dbReference type="InterPro" id="IPR050250">
    <property type="entry name" value="Macrolide_Exporter_MacB"/>
</dbReference>
<evidence type="ECO:0000313" key="16">
    <source>
        <dbReference type="EMBL" id="ARJ68577.1"/>
    </source>
</evidence>
<dbReference type="PROSITE" id="PS00211">
    <property type="entry name" value="ABC_TRANSPORTER_1"/>
    <property type="match status" value="1"/>
</dbReference>
<evidence type="ECO:0000256" key="11">
    <source>
        <dbReference type="ARBA" id="ARBA00023251"/>
    </source>
</evidence>
<dbReference type="InterPro" id="IPR003593">
    <property type="entry name" value="AAA+_ATPase"/>
</dbReference>
<dbReference type="CDD" id="cd03255">
    <property type="entry name" value="ABC_MJ0796_LolCDE_FtsE"/>
    <property type="match status" value="1"/>
</dbReference>
<dbReference type="InterPro" id="IPR017911">
    <property type="entry name" value="MacB-like_ATP-bd"/>
</dbReference>
<dbReference type="Pfam" id="PF00005">
    <property type="entry name" value="ABC_tran"/>
    <property type="match status" value="1"/>
</dbReference>
<evidence type="ECO:0000256" key="3">
    <source>
        <dbReference type="ARBA" id="ARBA00022475"/>
    </source>
</evidence>
<dbReference type="GO" id="GO:0046677">
    <property type="term" value="P:response to antibiotic"/>
    <property type="evidence" value="ECO:0007669"/>
    <property type="project" value="UniProtKB-KW"/>
</dbReference>
<dbReference type="PANTHER" id="PTHR30572:SF14">
    <property type="entry name" value="MACROLIDE EXPORT ATP-BINDING_PERMEASE PROTEIN MACB"/>
    <property type="match status" value="1"/>
</dbReference>
<keyword evidence="6" id="KW-0547">Nucleotide-binding</keyword>
<dbReference type="Gene3D" id="3.40.50.300">
    <property type="entry name" value="P-loop containing nucleotide triphosphate hydrolases"/>
    <property type="match status" value="1"/>
</dbReference>
<dbReference type="InterPro" id="IPR003838">
    <property type="entry name" value="ABC3_permease_C"/>
</dbReference>
<gene>
    <name evidence="16" type="ORF">B0A89_01890</name>
</gene>
<evidence type="ECO:0000256" key="7">
    <source>
        <dbReference type="ARBA" id="ARBA00022840"/>
    </source>
</evidence>
<keyword evidence="10 14" id="KW-0472">Membrane</keyword>
<dbReference type="InterPro" id="IPR027417">
    <property type="entry name" value="P-loop_NTPase"/>
</dbReference>
<keyword evidence="5 14" id="KW-0812">Transmembrane</keyword>
<dbReference type="GO" id="GO:0005886">
    <property type="term" value="C:plasma membrane"/>
    <property type="evidence" value="ECO:0007669"/>
    <property type="project" value="UniProtKB-SubCell"/>
</dbReference>
<evidence type="ECO:0000256" key="8">
    <source>
        <dbReference type="ARBA" id="ARBA00022967"/>
    </source>
</evidence>
<dbReference type="KEGG" id="pcon:B0A89_01890"/>
<sequence>MAAPSPHPLIAARNITRSFAAGDQVTTVLHGVDLDIHAGEFVAIIGASGSGKSTLMNILGCLDRPSSGLYRFDGQDVSRLGPDRLAELRREHFGFIFQRYQLLGDLDAIGNVEVPAIYAGEAAGPRRTRARQLLDRLGLGSRVDHRPSELSGGQQQRVSVARALMNGGEVILADEPTGALDTASSAELIALLEQLNAQGHTIIMVTHDPKVAAHAHRVIEISDGRIVADRRNDRMATGAGAGIALALPDARRAATGSALTRLGEALQMAMIALNAHRMRSFLTMLGIIIGIASVVLVVALGAGTQEKVLQNISSLGTNTITIRAGQGFGARDANRIKTLVPSDARALAQQDYAKGVSPAVSASATGQAGGNEASVQISGVTNDYFALRSYVTVTGSQFDAADLSERNQVAVIDEDTRNSFFGAGADPLGQTLLLGHVPVRIIGVVRSSGASFGPSALNVWLPYTTVMTRVSGQRNLDSITVQVEDGHDMTEAQNRINALLLERHGTQDFFLQNSDTIRSTITSTARTLTLLVAAIAVISLVVGGIGVMNIMLVSVTERTREIGVRIAIGARRSDIVAQFLIEAVLVCLVGGILGVALALSGGALIGWLSESIRLSFSMLSIAVAFLSSTLIGVAFGYLPARSAAELDPVVALARE</sequence>
<dbReference type="Pfam" id="PF12704">
    <property type="entry name" value="MacB_PCD"/>
    <property type="match status" value="1"/>
</dbReference>
<keyword evidence="8" id="KW-1278">Translocase</keyword>
<reference evidence="16 17" key="1">
    <citation type="submission" date="2017-03" db="EMBL/GenBank/DDBJ databases">
        <title>Genome sequence of Paracoccus contaminans isolated from a water microcosm.</title>
        <authorList>
            <person name="Aurass P."/>
            <person name="Karste S."/>
            <person name="Trost E."/>
            <person name="Glaeser S.P."/>
            <person name="Kaempfer P."/>
            <person name="Flieger A."/>
        </authorList>
    </citation>
    <scope>NUCLEOTIDE SEQUENCE [LARGE SCALE GENOMIC DNA]</scope>
    <source>
        <strain evidence="17">RKI 16-01929T\LMG 29738T\CCM 8701T\CIP 111112T</strain>
    </source>
</reference>
<dbReference type="GO" id="GO:0022857">
    <property type="term" value="F:transmembrane transporter activity"/>
    <property type="evidence" value="ECO:0007669"/>
    <property type="project" value="TreeGrafter"/>
</dbReference>
<evidence type="ECO:0000256" key="5">
    <source>
        <dbReference type="ARBA" id="ARBA00022692"/>
    </source>
</evidence>